<accession>A0A0L0F6Q6</accession>
<proteinExistence type="predicted"/>
<name>A0A0L0F6Q6_9EUKA</name>
<evidence type="ECO:0000256" key="1">
    <source>
        <dbReference type="SAM" id="MobiDB-lite"/>
    </source>
</evidence>
<feature type="compositionally biased region" description="Basic and acidic residues" evidence="1">
    <location>
        <begin position="49"/>
        <end position="75"/>
    </location>
</feature>
<dbReference type="EMBL" id="KQ247261">
    <property type="protein sequence ID" value="KNC72314.1"/>
    <property type="molecule type" value="Genomic_DNA"/>
</dbReference>
<dbReference type="GeneID" id="25915636"/>
<reference evidence="2 3" key="1">
    <citation type="submission" date="2011-02" db="EMBL/GenBank/DDBJ databases">
        <title>The Genome Sequence of Sphaeroforma arctica JP610.</title>
        <authorList>
            <consortium name="The Broad Institute Genome Sequencing Platform"/>
            <person name="Russ C."/>
            <person name="Cuomo C."/>
            <person name="Young S.K."/>
            <person name="Zeng Q."/>
            <person name="Gargeya S."/>
            <person name="Alvarado L."/>
            <person name="Berlin A."/>
            <person name="Chapman S.B."/>
            <person name="Chen Z."/>
            <person name="Freedman E."/>
            <person name="Gellesch M."/>
            <person name="Goldberg J."/>
            <person name="Griggs A."/>
            <person name="Gujja S."/>
            <person name="Heilman E."/>
            <person name="Heiman D."/>
            <person name="Howarth C."/>
            <person name="Mehta T."/>
            <person name="Neiman D."/>
            <person name="Pearson M."/>
            <person name="Roberts A."/>
            <person name="Saif S."/>
            <person name="Shea T."/>
            <person name="Shenoy N."/>
            <person name="Sisk P."/>
            <person name="Stolte C."/>
            <person name="Sykes S."/>
            <person name="White J."/>
            <person name="Yandava C."/>
            <person name="Burger G."/>
            <person name="Gray M.W."/>
            <person name="Holland P.W.H."/>
            <person name="King N."/>
            <person name="Lang F.B.F."/>
            <person name="Roger A.J."/>
            <person name="Ruiz-Trillo I."/>
            <person name="Haas B."/>
            <person name="Nusbaum C."/>
            <person name="Birren B."/>
        </authorList>
    </citation>
    <scope>NUCLEOTIDE SEQUENCE [LARGE SCALE GENOMIC DNA]</scope>
    <source>
        <strain evidence="2 3">JP610</strain>
    </source>
</reference>
<feature type="compositionally biased region" description="Basic and acidic residues" evidence="1">
    <location>
        <begin position="86"/>
        <end position="111"/>
    </location>
</feature>
<evidence type="ECO:0000313" key="3">
    <source>
        <dbReference type="Proteomes" id="UP000054560"/>
    </source>
</evidence>
<gene>
    <name evidence="2" type="ORF">SARC_15132</name>
</gene>
<evidence type="ECO:0000313" key="2">
    <source>
        <dbReference type="EMBL" id="KNC72314.1"/>
    </source>
</evidence>
<organism evidence="2 3">
    <name type="scientific">Sphaeroforma arctica JP610</name>
    <dbReference type="NCBI Taxonomy" id="667725"/>
    <lineage>
        <taxon>Eukaryota</taxon>
        <taxon>Ichthyosporea</taxon>
        <taxon>Ichthyophonida</taxon>
        <taxon>Sphaeroforma</taxon>
    </lineage>
</organism>
<feature type="compositionally biased region" description="Polar residues" evidence="1">
    <location>
        <begin position="76"/>
        <end position="85"/>
    </location>
</feature>
<dbReference type="Proteomes" id="UP000054560">
    <property type="component" value="Unassembled WGS sequence"/>
</dbReference>
<keyword evidence="3" id="KW-1185">Reference proteome</keyword>
<protein>
    <submittedName>
        <fullName evidence="2">Uncharacterized protein</fullName>
    </submittedName>
</protein>
<sequence length="168" mass="18713">MAHIYSTYTLSHRSLEETVALMGRTPSAAPDHSETRLDSTKSLNAQPRTVKDKHTGMGGKREAKLVVRSSSKERLSTSGRMQSNDRNQDQSYDRSSEEAAHQAKEPIDKKHQSQQSKNGMHQAKESQESQLRSKESKTSYQSEESIYCEASPTIAQSFHSLTSDAAPD</sequence>
<dbReference type="RefSeq" id="XP_014146216.1">
    <property type="nucleotide sequence ID" value="XM_014290741.1"/>
</dbReference>
<feature type="compositionally biased region" description="Basic and acidic residues" evidence="1">
    <location>
        <begin position="122"/>
        <end position="137"/>
    </location>
</feature>
<dbReference type="AlphaFoldDB" id="A0A0L0F6Q6"/>
<feature type="region of interest" description="Disordered" evidence="1">
    <location>
        <begin position="25"/>
        <end position="146"/>
    </location>
</feature>